<evidence type="ECO:0000256" key="1">
    <source>
        <dbReference type="SAM" id="MobiDB-lite"/>
    </source>
</evidence>
<reference evidence="2" key="1">
    <citation type="submission" date="2016-07" db="EMBL/GenBank/DDBJ databases">
        <authorList>
            <person name="Bretaudeau A."/>
        </authorList>
    </citation>
    <scope>NUCLEOTIDE SEQUENCE</scope>
    <source>
        <strain evidence="2">Rice</strain>
        <tissue evidence="2">Whole body</tissue>
    </source>
</reference>
<feature type="compositionally biased region" description="Basic and acidic residues" evidence="1">
    <location>
        <begin position="26"/>
        <end position="37"/>
    </location>
</feature>
<gene>
    <name evidence="2" type="ORF">SFRICE_031248</name>
</gene>
<proteinExistence type="predicted"/>
<accession>A0A2H1WY63</accession>
<sequence length="115" mass="12981">METTQSSEQPPPAKNPAVKKKPFLRKRPDLPSREIPKPKYLSTTSTPLTNDPLWQQSFVNEEERGLSSVEGIKIFNADAAGYVALVEREYIALGDCDKYVVKEVPQSAYAYFHHV</sequence>
<feature type="compositionally biased region" description="Polar residues" evidence="1">
    <location>
        <begin position="41"/>
        <end position="53"/>
    </location>
</feature>
<feature type="region of interest" description="Disordered" evidence="1">
    <location>
        <begin position="1"/>
        <end position="53"/>
    </location>
</feature>
<dbReference type="EMBL" id="ODYU01011968">
    <property type="protein sequence ID" value="SOQ58015.1"/>
    <property type="molecule type" value="Genomic_DNA"/>
</dbReference>
<name>A0A2H1WY63_SPOFR</name>
<organism evidence="2">
    <name type="scientific">Spodoptera frugiperda</name>
    <name type="common">Fall armyworm</name>
    <dbReference type="NCBI Taxonomy" id="7108"/>
    <lineage>
        <taxon>Eukaryota</taxon>
        <taxon>Metazoa</taxon>
        <taxon>Ecdysozoa</taxon>
        <taxon>Arthropoda</taxon>
        <taxon>Hexapoda</taxon>
        <taxon>Insecta</taxon>
        <taxon>Pterygota</taxon>
        <taxon>Neoptera</taxon>
        <taxon>Endopterygota</taxon>
        <taxon>Lepidoptera</taxon>
        <taxon>Glossata</taxon>
        <taxon>Ditrysia</taxon>
        <taxon>Noctuoidea</taxon>
        <taxon>Noctuidae</taxon>
        <taxon>Amphipyrinae</taxon>
        <taxon>Spodoptera</taxon>
    </lineage>
</organism>
<protein>
    <submittedName>
        <fullName evidence="2">SFRICE_031248</fullName>
    </submittedName>
</protein>
<evidence type="ECO:0000313" key="2">
    <source>
        <dbReference type="EMBL" id="SOQ58015.1"/>
    </source>
</evidence>
<dbReference type="AlphaFoldDB" id="A0A2H1WY63"/>